<evidence type="ECO:0000256" key="11">
    <source>
        <dbReference type="ARBA" id="ARBA00023136"/>
    </source>
</evidence>
<dbReference type="InterPro" id="IPR012400">
    <property type="entry name" value="Long_Oxdase"/>
</dbReference>
<dbReference type="SUPFAM" id="SSF51905">
    <property type="entry name" value="FAD/NAD(P)-binding domain"/>
    <property type="match status" value="1"/>
</dbReference>
<dbReference type="AlphaFoldDB" id="A0A0A1PAG8"/>
<reference evidence="17 18" key="1">
    <citation type="journal article" date="2016" name="Proc. Natl. Acad. Sci. U.S.A.">
        <title>Lipid metabolic changes in an early divergent fungus govern the establishment of a mutualistic symbiosis with endobacteria.</title>
        <authorList>
            <person name="Lastovetsky O.A."/>
            <person name="Gaspar M.L."/>
            <person name="Mondo S.J."/>
            <person name="LaButti K.M."/>
            <person name="Sandor L."/>
            <person name="Grigoriev I.V."/>
            <person name="Henry S.A."/>
            <person name="Pawlowska T.E."/>
        </authorList>
    </citation>
    <scope>NUCLEOTIDE SEQUENCE [LARGE SCALE GENOMIC DNA]</scope>
    <source>
        <strain evidence="17 18">ATCC 11559</strain>
    </source>
</reference>
<comment type="subcellular location">
    <subcellularLocation>
        <location evidence="3">Membrane</location>
    </subcellularLocation>
</comment>
<dbReference type="GO" id="GO:0050660">
    <property type="term" value="F:flavin adenine dinucleotide binding"/>
    <property type="evidence" value="ECO:0007669"/>
    <property type="project" value="InterPro"/>
</dbReference>
<evidence type="ECO:0000256" key="1">
    <source>
        <dbReference type="ARBA" id="ARBA00000920"/>
    </source>
</evidence>
<comment type="catalytic activity">
    <reaction evidence="1 12">
        <text>a long-chain primary fatty alcohol + O2 = a long-chain fatty aldehyde + H2O2</text>
        <dbReference type="Rhea" id="RHEA:22756"/>
        <dbReference type="ChEBI" id="CHEBI:15379"/>
        <dbReference type="ChEBI" id="CHEBI:16240"/>
        <dbReference type="ChEBI" id="CHEBI:17176"/>
        <dbReference type="ChEBI" id="CHEBI:77396"/>
        <dbReference type="EC" id="1.1.3.20"/>
    </reaction>
</comment>
<dbReference type="Gene3D" id="3.50.50.60">
    <property type="entry name" value="FAD/NAD(P)-binding domain"/>
    <property type="match status" value="2"/>
</dbReference>
<evidence type="ECO:0000256" key="12">
    <source>
        <dbReference type="PIRNR" id="PIRNR028937"/>
    </source>
</evidence>
<keyword evidence="10 12" id="KW-0560">Oxidoreductase</keyword>
<dbReference type="OMA" id="RNVKGCW"/>
<evidence type="ECO:0000256" key="3">
    <source>
        <dbReference type="ARBA" id="ARBA00004370"/>
    </source>
</evidence>
<feature type="domain" description="Glucose-methanol-choline oxidoreductase N-terminal" evidence="14">
    <location>
        <begin position="244"/>
        <end position="453"/>
    </location>
</feature>
<keyword evidence="7" id="KW-0812">Transmembrane</keyword>
<dbReference type="Proteomes" id="UP000242381">
    <property type="component" value="Unassembled WGS sequence"/>
</dbReference>
<proteinExistence type="inferred from homology"/>
<dbReference type="InterPro" id="IPR007867">
    <property type="entry name" value="GMC_OxRtase_C"/>
</dbReference>
<accession>A0A0A1PAG8</accession>
<evidence type="ECO:0000256" key="9">
    <source>
        <dbReference type="ARBA" id="ARBA00022989"/>
    </source>
</evidence>
<evidence type="ECO:0000259" key="16">
    <source>
        <dbReference type="Pfam" id="PF05199"/>
    </source>
</evidence>
<dbReference type="EMBL" id="KV921401">
    <property type="protein sequence ID" value="ORE16003.1"/>
    <property type="molecule type" value="Genomic_DNA"/>
</dbReference>
<feature type="active site" description="Proton acceptor" evidence="13">
    <location>
        <position position="628"/>
    </location>
</feature>
<dbReference type="GO" id="GO:0016020">
    <property type="term" value="C:membrane"/>
    <property type="evidence" value="ECO:0007669"/>
    <property type="project" value="UniProtKB-SubCell"/>
</dbReference>
<evidence type="ECO:0000256" key="4">
    <source>
        <dbReference type="ARBA" id="ARBA00010790"/>
    </source>
</evidence>
<dbReference type="PIRSF" id="PIRSF028937">
    <property type="entry name" value="Lg_Ch_AO"/>
    <property type="match status" value="1"/>
</dbReference>
<dbReference type="InterPro" id="IPR003953">
    <property type="entry name" value="FAD-dep_OxRdtase_2_FAD-bd"/>
</dbReference>
<dbReference type="InterPro" id="IPR000172">
    <property type="entry name" value="GMC_OxRdtase_N"/>
</dbReference>
<evidence type="ECO:0000313" key="18">
    <source>
        <dbReference type="Proteomes" id="UP000242381"/>
    </source>
</evidence>
<dbReference type="PANTHER" id="PTHR46056">
    <property type="entry name" value="LONG-CHAIN-ALCOHOL OXIDASE"/>
    <property type="match status" value="1"/>
</dbReference>
<keyword evidence="9" id="KW-1133">Transmembrane helix</keyword>
<comment type="similarity">
    <text evidence="4 12">Belongs to the GMC oxidoreductase family.</text>
</comment>
<evidence type="ECO:0000259" key="15">
    <source>
        <dbReference type="Pfam" id="PF00890"/>
    </source>
</evidence>
<evidence type="ECO:0000256" key="5">
    <source>
        <dbReference type="ARBA" id="ARBA00013125"/>
    </source>
</evidence>
<dbReference type="PANTHER" id="PTHR46056:SF12">
    <property type="entry name" value="LONG-CHAIN-ALCOHOL OXIDASE"/>
    <property type="match status" value="1"/>
</dbReference>
<keyword evidence="8" id="KW-0274">FAD</keyword>
<evidence type="ECO:0000256" key="13">
    <source>
        <dbReference type="PIRSR" id="PIRSR028937-1"/>
    </source>
</evidence>
<keyword evidence="11" id="KW-0472">Membrane</keyword>
<feature type="domain" description="Glucose-methanol-choline oxidoreductase C-terminal" evidence="16">
    <location>
        <begin position="535"/>
        <end position="680"/>
    </location>
</feature>
<dbReference type="Pfam" id="PF00890">
    <property type="entry name" value="FAD_binding_2"/>
    <property type="match status" value="1"/>
</dbReference>
<evidence type="ECO:0000256" key="2">
    <source>
        <dbReference type="ARBA" id="ARBA00003842"/>
    </source>
</evidence>
<dbReference type="VEuPathDB" id="FungiDB:BCV72DRAFT_283415"/>
<evidence type="ECO:0000259" key="14">
    <source>
        <dbReference type="Pfam" id="PF00732"/>
    </source>
</evidence>
<evidence type="ECO:0000256" key="7">
    <source>
        <dbReference type="ARBA" id="ARBA00022692"/>
    </source>
</evidence>
<dbReference type="Pfam" id="PF05199">
    <property type="entry name" value="GMC_oxred_C"/>
    <property type="match status" value="1"/>
</dbReference>
<protein>
    <recommendedName>
        <fullName evidence="5 12">Long-chain-alcohol oxidase</fullName>
        <ecNumber evidence="5 12">1.1.3.20</ecNumber>
    </recommendedName>
</protein>
<evidence type="ECO:0000256" key="6">
    <source>
        <dbReference type="ARBA" id="ARBA00022630"/>
    </source>
</evidence>
<dbReference type="GO" id="GO:0046577">
    <property type="term" value="F:long-chain-alcohol oxidase activity"/>
    <property type="evidence" value="ECO:0007669"/>
    <property type="project" value="UniProtKB-EC"/>
</dbReference>
<dbReference type="Pfam" id="PF00732">
    <property type="entry name" value="GMC_oxred_N"/>
    <property type="match status" value="1"/>
</dbReference>
<evidence type="ECO:0000313" key="17">
    <source>
        <dbReference type="EMBL" id="ORE16003.1"/>
    </source>
</evidence>
<evidence type="ECO:0000256" key="8">
    <source>
        <dbReference type="ARBA" id="ARBA00022827"/>
    </source>
</evidence>
<sequence length="695" mass="76987">MSASTIDPFRHRVAPPFELNRHQEETLAAILDTFVATLPKEQADDLVEKLKNTHTEEEVRRFCQISSTSIDSISSTIRLINNTVLPAKRIELMKLLSILSTRPGTFALTGYFSEFKNLPFADREKIILGWKNSYVPSLRIIYKSFHALACLPAYKSHIQAFTDAMHYDTKNDTVYEDLPERLPMMSFDEVKDNMYFDVIIVGSGAGGGVVASQLAQAGKSVLVIEKGRYYHENDFIHTEQDGHENLYEHGGFAPSLDGSISIASGSVFGGGTTVNWCASLKLQHFVREEWAKQGLTYFTSPKFTKDLDRVFERIGATTEGVTHNGSNQVLIDGCRALGYPISDIPQNTGGRPHECSSCYAGCRAGIKNGTMNTWLRDAYQHNARFLEKTKVNKVLIKHGKAVGVECLVNYDKKVRIRANQVVIAGGSLQSPGILIRSGLKNKNIGQNLRLHPCSIAAGFFDRKIRTFEGSIMTAVSGVAENLENDGYGCKLEVPCLPPGSYSATLPWRGAAEHKEFMMRYENCAPILILSRDKDSKGSVTYDKDDNPVVNFAVSNRDRRSLLEGILRSLDILVAAGAREVHTGQFGVDKFKFKEEEEARIDNPRYVAWKNSVSSYGLPRDGFNMFCAHQMGTNRMGVSPKTSVVKPTGETWEVKNLYVADASVLPTATGVNPMVTVEAVALHIADCINNNNQSKL</sequence>
<name>A0A0A1PAG8_RHIZD</name>
<evidence type="ECO:0000256" key="10">
    <source>
        <dbReference type="ARBA" id="ARBA00023002"/>
    </source>
</evidence>
<feature type="domain" description="FAD-dependent oxidoreductase 2 FAD-binding" evidence="15">
    <location>
        <begin position="197"/>
        <end position="229"/>
    </location>
</feature>
<dbReference type="InterPro" id="IPR036188">
    <property type="entry name" value="FAD/NAD-bd_sf"/>
</dbReference>
<gene>
    <name evidence="17" type="ORF">BCV71DRAFT_272772</name>
</gene>
<keyword evidence="6" id="KW-0285">Flavoprotein</keyword>
<dbReference type="EC" id="1.1.3.20" evidence="5 12"/>
<comment type="function">
    <text evidence="2">Long-chain fatty alcohol oxidase involved in the omega-oxidation pathway of lipid degradation.</text>
</comment>
<organism evidence="17 18">
    <name type="scientific">Rhizopus microsporus</name>
    <dbReference type="NCBI Taxonomy" id="58291"/>
    <lineage>
        <taxon>Eukaryota</taxon>
        <taxon>Fungi</taxon>
        <taxon>Fungi incertae sedis</taxon>
        <taxon>Mucoromycota</taxon>
        <taxon>Mucoromycotina</taxon>
        <taxon>Mucoromycetes</taxon>
        <taxon>Mucorales</taxon>
        <taxon>Mucorineae</taxon>
        <taxon>Rhizopodaceae</taxon>
        <taxon>Rhizopus</taxon>
    </lineage>
</organism>